<evidence type="ECO:0000313" key="2">
    <source>
        <dbReference type="EMBL" id="PLW47576.1"/>
    </source>
</evidence>
<evidence type="ECO:0000313" key="3">
    <source>
        <dbReference type="Proteomes" id="UP000235392"/>
    </source>
</evidence>
<feature type="region of interest" description="Disordered" evidence="1">
    <location>
        <begin position="162"/>
        <end position="289"/>
    </location>
</feature>
<evidence type="ECO:0000256" key="1">
    <source>
        <dbReference type="SAM" id="MobiDB-lite"/>
    </source>
</evidence>
<comment type="caution">
    <text evidence="2">The sequence shown here is derived from an EMBL/GenBank/DDBJ whole genome shotgun (WGS) entry which is preliminary data.</text>
</comment>
<name>A0A2N5VCD2_9BASI</name>
<dbReference type="EMBL" id="PGCI01000030">
    <property type="protein sequence ID" value="PLW47576.1"/>
    <property type="molecule type" value="Genomic_DNA"/>
</dbReference>
<protein>
    <submittedName>
        <fullName evidence="2">Uncharacterized protein</fullName>
    </submittedName>
</protein>
<proteinExistence type="predicted"/>
<sequence length="289" mass="32303">MLRRANFAQCGQEYLDMKEQDAKATTPTHDFCEFITGHKTIKKLTGLDPLSLIKEKKTNSRIILFDGKYNKGSRLENLADVKLLVVVTPRDGQAKLKPSSRNLELAYGSKQTTGMFCGKLAAMWDSDLQHLQLAIGEGWLELKGPNPDFDAVDAIDADWELDDEGSGRENNVATNKTKQTWKTCVSKGSKSASNSNVARGQKRGQHDTVCNNSSKRTCCADSDSDEDKEEEEDNKREEEYEGLTGDDGEDNKEGKDEEDDDEDDKDEEDKDGEDEEEDDKDEGAKNNDE</sequence>
<feature type="compositionally biased region" description="Acidic residues" evidence="1">
    <location>
        <begin position="222"/>
        <end position="232"/>
    </location>
</feature>
<feature type="compositionally biased region" description="Polar residues" evidence="1">
    <location>
        <begin position="168"/>
        <end position="198"/>
    </location>
</feature>
<dbReference type="AlphaFoldDB" id="A0A2N5VCD2"/>
<gene>
    <name evidence="2" type="ORF">PCASD_08178</name>
</gene>
<accession>A0A2N5VCD2</accession>
<dbReference type="Proteomes" id="UP000235392">
    <property type="component" value="Unassembled WGS sequence"/>
</dbReference>
<organism evidence="2 3">
    <name type="scientific">Puccinia coronata f. sp. avenae</name>
    <dbReference type="NCBI Taxonomy" id="200324"/>
    <lineage>
        <taxon>Eukaryota</taxon>
        <taxon>Fungi</taxon>
        <taxon>Dikarya</taxon>
        <taxon>Basidiomycota</taxon>
        <taxon>Pucciniomycotina</taxon>
        <taxon>Pucciniomycetes</taxon>
        <taxon>Pucciniales</taxon>
        <taxon>Pucciniaceae</taxon>
        <taxon>Puccinia</taxon>
    </lineage>
</organism>
<feature type="compositionally biased region" description="Acidic residues" evidence="1">
    <location>
        <begin position="239"/>
        <end position="281"/>
    </location>
</feature>
<reference evidence="2 3" key="1">
    <citation type="submission" date="2017-11" db="EMBL/GenBank/DDBJ databases">
        <title>De novo assembly and phasing of dikaryotic genomes from two isolates of Puccinia coronata f. sp. avenae, the causal agent of oat crown rust.</title>
        <authorList>
            <person name="Miller M.E."/>
            <person name="Zhang Y."/>
            <person name="Omidvar V."/>
            <person name="Sperschneider J."/>
            <person name="Schwessinger B."/>
            <person name="Raley C."/>
            <person name="Palmer J.M."/>
            <person name="Garnica D."/>
            <person name="Upadhyaya N."/>
            <person name="Rathjen J."/>
            <person name="Taylor J.M."/>
            <person name="Park R.F."/>
            <person name="Dodds P.N."/>
            <person name="Hirsch C.D."/>
            <person name="Kianian S.F."/>
            <person name="Figueroa M."/>
        </authorList>
    </citation>
    <scope>NUCLEOTIDE SEQUENCE [LARGE SCALE GENOMIC DNA]</scope>
    <source>
        <strain evidence="2">12SD80</strain>
    </source>
</reference>